<reference evidence="1" key="1">
    <citation type="submission" date="2019-08" db="EMBL/GenBank/DDBJ databases">
        <authorList>
            <person name="Kucharzyk K."/>
            <person name="Murdoch R.W."/>
            <person name="Higgins S."/>
            <person name="Loffler F."/>
        </authorList>
    </citation>
    <scope>NUCLEOTIDE SEQUENCE</scope>
</reference>
<accession>A0A645EBD9</accession>
<dbReference type="EMBL" id="VSSQ01044603">
    <property type="protein sequence ID" value="MPM98438.1"/>
    <property type="molecule type" value="Genomic_DNA"/>
</dbReference>
<proteinExistence type="predicted"/>
<name>A0A645EBD9_9ZZZZ</name>
<dbReference type="AlphaFoldDB" id="A0A645EBD9"/>
<protein>
    <submittedName>
        <fullName evidence="1">Uncharacterized protein</fullName>
    </submittedName>
</protein>
<sequence length="139" mass="15942">MDQTLHGTCSELRIKTGSSNTFHSFISIPQLNTILREHLAYGTQLYAYNLFNLILFQRSKHDDIVDTVQEFRTDSPFQHVHHQISGIIDDLFTVRRSDPLKILPDQVRPHIGGHDNNGILEVHHPTLVICQTSVIQHLQ</sequence>
<organism evidence="1">
    <name type="scientific">bioreactor metagenome</name>
    <dbReference type="NCBI Taxonomy" id="1076179"/>
    <lineage>
        <taxon>unclassified sequences</taxon>
        <taxon>metagenomes</taxon>
        <taxon>ecological metagenomes</taxon>
    </lineage>
</organism>
<gene>
    <name evidence="1" type="ORF">SDC9_145624</name>
</gene>
<evidence type="ECO:0000313" key="1">
    <source>
        <dbReference type="EMBL" id="MPM98438.1"/>
    </source>
</evidence>
<comment type="caution">
    <text evidence="1">The sequence shown here is derived from an EMBL/GenBank/DDBJ whole genome shotgun (WGS) entry which is preliminary data.</text>
</comment>